<dbReference type="PANTHER" id="PTHR22950:SF666">
    <property type="entry name" value="VACUOLAR AMINO ACID TRANSPORTER 4"/>
    <property type="match status" value="1"/>
</dbReference>
<dbReference type="AlphaFoldDB" id="A0A7S3ZM64"/>
<dbReference type="GO" id="GO:0016020">
    <property type="term" value="C:membrane"/>
    <property type="evidence" value="ECO:0007669"/>
    <property type="project" value="UniProtKB-SubCell"/>
</dbReference>
<feature type="compositionally biased region" description="Polar residues" evidence="5">
    <location>
        <begin position="9"/>
        <end position="20"/>
    </location>
</feature>
<reference evidence="8" key="1">
    <citation type="submission" date="2021-01" db="EMBL/GenBank/DDBJ databases">
        <authorList>
            <person name="Corre E."/>
            <person name="Pelletier E."/>
            <person name="Niang G."/>
            <person name="Scheremetjew M."/>
            <person name="Finn R."/>
            <person name="Kale V."/>
            <person name="Holt S."/>
            <person name="Cochrane G."/>
            <person name="Meng A."/>
            <person name="Brown T."/>
            <person name="Cohen L."/>
        </authorList>
    </citation>
    <scope>NUCLEOTIDE SEQUENCE</scope>
    <source>
        <strain evidence="8">CCMP1756</strain>
    </source>
</reference>
<evidence type="ECO:0000256" key="5">
    <source>
        <dbReference type="SAM" id="MobiDB-lite"/>
    </source>
</evidence>
<organism evidence="8">
    <name type="scientific">Pelagomonas calceolata</name>
    <dbReference type="NCBI Taxonomy" id="35677"/>
    <lineage>
        <taxon>Eukaryota</taxon>
        <taxon>Sar</taxon>
        <taxon>Stramenopiles</taxon>
        <taxon>Ochrophyta</taxon>
        <taxon>Pelagophyceae</taxon>
        <taxon>Pelagomonadales</taxon>
        <taxon>Pelagomonadaceae</taxon>
        <taxon>Pelagomonas</taxon>
    </lineage>
</organism>
<dbReference type="PANTHER" id="PTHR22950">
    <property type="entry name" value="AMINO ACID TRANSPORTER"/>
    <property type="match status" value="1"/>
</dbReference>
<accession>A0A7S3ZM64</accession>
<comment type="subcellular location">
    <subcellularLocation>
        <location evidence="1">Membrane</location>
        <topology evidence="1">Multi-pass membrane protein</topology>
    </subcellularLocation>
</comment>
<sequence>MAAQPPQASPVSQAHATYTHGQDAGDLAARARELGLERRAALLEASRQRHSLYGGTLKSTRLRLAVLASFDPDLEEEDWQRTPSTPTARRPLDRSPSWLEDVEARREARQSGFTLQQAFLATVKSAVGPAVLYMPRGFEEGGLAFSLGMLVLSFALFGLGATRLLEAWALHGRSYSGLMGKAFGLKGVYLCRVTIVLQQCGICLTYVIFIATNCRELWAYWTGATPTLATCCALQLLVLVPLSWIRDMQTFATTNLIANALILYALIVLALHATTTIAHDPPASLTTLPLFNRESFYLFVGTSAFVYEGSAALVVPLQEAVKPDRRADFSKMYVRTCAGIIATYIFFGALNWIAYGKSTQVVLTLNLPRGPWKASVQLAYSLAVVFTFPLQLYPAVQILKSVGRKLKRLSVSRVGYVAIDDPTTVEPPSETDTEADTPTRAIKPPRPRTSKLEGNAARTAVVAVLVAVAIAEVRRLDKIVALVGGFLGIPLAFVYPLAVHLRLVPNAPARTRALSIVAMGVGAVLGLVCSAVTLLTWNRS</sequence>
<evidence type="ECO:0000256" key="6">
    <source>
        <dbReference type="SAM" id="Phobius"/>
    </source>
</evidence>
<feature type="transmembrane region" description="Helical" evidence="6">
    <location>
        <begin position="336"/>
        <end position="355"/>
    </location>
</feature>
<feature type="transmembrane region" description="Helical" evidence="6">
    <location>
        <begin position="143"/>
        <end position="168"/>
    </location>
</feature>
<feature type="transmembrane region" description="Helical" evidence="6">
    <location>
        <begin position="295"/>
        <end position="315"/>
    </location>
</feature>
<feature type="region of interest" description="Disordered" evidence="5">
    <location>
        <begin position="1"/>
        <end position="24"/>
    </location>
</feature>
<keyword evidence="4 6" id="KW-0472">Membrane</keyword>
<feature type="region of interest" description="Disordered" evidence="5">
    <location>
        <begin position="423"/>
        <end position="451"/>
    </location>
</feature>
<dbReference type="InterPro" id="IPR013057">
    <property type="entry name" value="AA_transpt_TM"/>
</dbReference>
<feature type="transmembrane region" description="Helical" evidence="6">
    <location>
        <begin position="189"/>
        <end position="212"/>
    </location>
</feature>
<evidence type="ECO:0000313" key="9">
    <source>
        <dbReference type="EMBL" id="CAH0378056.1"/>
    </source>
</evidence>
<feature type="transmembrane region" description="Helical" evidence="6">
    <location>
        <begin position="375"/>
        <end position="399"/>
    </location>
</feature>
<dbReference type="GO" id="GO:0015179">
    <property type="term" value="F:L-amino acid transmembrane transporter activity"/>
    <property type="evidence" value="ECO:0007669"/>
    <property type="project" value="TreeGrafter"/>
</dbReference>
<evidence type="ECO:0000259" key="7">
    <source>
        <dbReference type="Pfam" id="PF01490"/>
    </source>
</evidence>
<evidence type="ECO:0000256" key="1">
    <source>
        <dbReference type="ARBA" id="ARBA00004141"/>
    </source>
</evidence>
<evidence type="ECO:0000313" key="10">
    <source>
        <dbReference type="Proteomes" id="UP000789595"/>
    </source>
</evidence>
<evidence type="ECO:0000256" key="3">
    <source>
        <dbReference type="ARBA" id="ARBA00022989"/>
    </source>
</evidence>
<dbReference type="OrthoDB" id="1684102at2759"/>
<gene>
    <name evidence="8" type="ORF">PCAL00307_LOCUS2876</name>
    <name evidence="9" type="ORF">PECAL_5P25750</name>
</gene>
<evidence type="ECO:0000256" key="4">
    <source>
        <dbReference type="ARBA" id="ARBA00023136"/>
    </source>
</evidence>
<name>A0A7S3ZM64_9STRA</name>
<reference evidence="9" key="2">
    <citation type="submission" date="2021-11" db="EMBL/GenBank/DDBJ databases">
        <authorList>
            <consortium name="Genoscope - CEA"/>
            <person name="William W."/>
        </authorList>
    </citation>
    <scope>NUCLEOTIDE SEQUENCE</scope>
</reference>
<feature type="transmembrane region" description="Helical" evidence="6">
    <location>
        <begin position="479"/>
        <end position="501"/>
    </location>
</feature>
<proteinExistence type="predicted"/>
<dbReference type="EMBL" id="CAKKNE010000005">
    <property type="protein sequence ID" value="CAH0378056.1"/>
    <property type="molecule type" value="Genomic_DNA"/>
</dbReference>
<protein>
    <recommendedName>
        <fullName evidence="7">Amino acid transporter transmembrane domain-containing protein</fullName>
    </recommendedName>
</protein>
<dbReference type="Pfam" id="PF01490">
    <property type="entry name" value="Aa_trans"/>
    <property type="match status" value="1"/>
</dbReference>
<dbReference type="EMBL" id="HBIW01003479">
    <property type="protein sequence ID" value="CAE0687442.1"/>
    <property type="molecule type" value="Transcribed_RNA"/>
</dbReference>
<dbReference type="Proteomes" id="UP000789595">
    <property type="component" value="Unassembled WGS sequence"/>
</dbReference>
<keyword evidence="2 6" id="KW-0812">Transmembrane</keyword>
<keyword evidence="3 6" id="KW-1133">Transmembrane helix</keyword>
<feature type="transmembrane region" description="Helical" evidence="6">
    <location>
        <begin position="218"/>
        <end position="244"/>
    </location>
</feature>
<evidence type="ECO:0000313" key="8">
    <source>
        <dbReference type="EMBL" id="CAE0687442.1"/>
    </source>
</evidence>
<feature type="transmembrane region" description="Helical" evidence="6">
    <location>
        <begin position="256"/>
        <end position="275"/>
    </location>
</feature>
<feature type="domain" description="Amino acid transporter transmembrane" evidence="7">
    <location>
        <begin position="114"/>
        <end position="531"/>
    </location>
</feature>
<feature type="region of interest" description="Disordered" evidence="5">
    <location>
        <begin position="75"/>
        <end position="96"/>
    </location>
</feature>
<feature type="transmembrane region" description="Helical" evidence="6">
    <location>
        <begin position="513"/>
        <end position="537"/>
    </location>
</feature>
<evidence type="ECO:0000256" key="2">
    <source>
        <dbReference type="ARBA" id="ARBA00022692"/>
    </source>
</evidence>
<keyword evidence="10" id="KW-1185">Reference proteome</keyword>